<comment type="caution">
    <text evidence="3">The sequence shown here is derived from an EMBL/GenBank/DDBJ whole genome shotgun (WGS) entry which is preliminary data.</text>
</comment>
<evidence type="ECO:0000313" key="4">
    <source>
        <dbReference type="Proteomes" id="UP001519343"/>
    </source>
</evidence>
<evidence type="ECO:0000259" key="2">
    <source>
        <dbReference type="Pfam" id="PF12395"/>
    </source>
</evidence>
<dbReference type="Pfam" id="PF12395">
    <property type="entry name" value="DUF3658"/>
    <property type="match status" value="1"/>
</dbReference>
<dbReference type="RefSeq" id="WP_245203852.1">
    <property type="nucleotide sequence ID" value="NZ_JAGGKT010000010.1"/>
</dbReference>
<dbReference type="InterPro" id="IPR022123">
    <property type="entry name" value="DUF3658"/>
</dbReference>
<dbReference type="Proteomes" id="UP001519343">
    <property type="component" value="Unassembled WGS sequence"/>
</dbReference>
<name>A0ABS4GSH7_9BACL</name>
<protein>
    <recommendedName>
        <fullName evidence="5">DUF1835 domain-containing protein</fullName>
    </recommendedName>
</protein>
<evidence type="ECO:0000313" key="3">
    <source>
        <dbReference type="EMBL" id="MBP1933206.1"/>
    </source>
</evidence>
<feature type="domain" description="DUF1835" evidence="1">
    <location>
        <begin position="73"/>
        <end position="195"/>
    </location>
</feature>
<accession>A0ABS4GSH7</accession>
<gene>
    <name evidence="3" type="ORF">J2Z37_003219</name>
</gene>
<organism evidence="3 4">
    <name type="scientific">Ammoniphilus resinae</name>
    <dbReference type="NCBI Taxonomy" id="861532"/>
    <lineage>
        <taxon>Bacteria</taxon>
        <taxon>Bacillati</taxon>
        <taxon>Bacillota</taxon>
        <taxon>Bacilli</taxon>
        <taxon>Bacillales</taxon>
        <taxon>Paenibacillaceae</taxon>
        <taxon>Aneurinibacillus group</taxon>
        <taxon>Ammoniphilus</taxon>
    </lineage>
</organism>
<proteinExistence type="predicted"/>
<reference evidence="3 4" key="1">
    <citation type="submission" date="2021-03" db="EMBL/GenBank/DDBJ databases">
        <title>Genomic Encyclopedia of Type Strains, Phase IV (KMG-IV): sequencing the most valuable type-strain genomes for metagenomic binning, comparative biology and taxonomic classification.</title>
        <authorList>
            <person name="Goeker M."/>
        </authorList>
    </citation>
    <scope>NUCLEOTIDE SEQUENCE [LARGE SCALE GENOMIC DNA]</scope>
    <source>
        <strain evidence="3 4">DSM 24738</strain>
    </source>
</reference>
<evidence type="ECO:0008006" key="5">
    <source>
        <dbReference type="Google" id="ProtNLM"/>
    </source>
</evidence>
<evidence type="ECO:0000259" key="1">
    <source>
        <dbReference type="Pfam" id="PF08874"/>
    </source>
</evidence>
<dbReference type="InterPro" id="IPR014973">
    <property type="entry name" value="DUF1835"/>
</dbReference>
<sequence length="349" mass="41314">MLMDDLKKIVKESTEDEVKSLLYLIFLRIQMVEETKQDLDEQLVKDLKKIYHDFLNYKRNQLPNVQNQSYKVVNLVFGDSPSGSLKIGLKEMGLQNEEDVISFSDLFSIGPVWQLHEANGLNHRFEWLKNHIIFDDEYIDSYQDHFRHTTSQINAIPENTPIVIWIGENAHEQTGLRYVLYLLKEKSNDIFLMNTTTKYKNLFPVPDAEIFPLHTGEISPEKFRLIYEKSKEVYPLTQEERHHFEDEWEKLSTKQEVLRVWGKNEISSVNEDYFDDYIIHSARRLQRRDAKFMKSARLVGEVIGHLQQYIGDGFVEYRVRHLIMNGIFEIKGIPKAMRYYSVKLKNTKD</sequence>
<feature type="domain" description="DUF3658" evidence="2">
    <location>
        <begin position="232"/>
        <end position="340"/>
    </location>
</feature>
<dbReference type="Pfam" id="PF08874">
    <property type="entry name" value="DUF1835"/>
    <property type="match status" value="1"/>
</dbReference>
<dbReference type="EMBL" id="JAGGKT010000010">
    <property type="protein sequence ID" value="MBP1933206.1"/>
    <property type="molecule type" value="Genomic_DNA"/>
</dbReference>
<keyword evidence="4" id="KW-1185">Reference proteome</keyword>